<feature type="transmembrane region" description="Helical" evidence="1">
    <location>
        <begin position="130"/>
        <end position="156"/>
    </location>
</feature>
<proteinExistence type="predicted"/>
<keyword evidence="3" id="KW-1185">Reference proteome</keyword>
<feature type="transmembrane region" description="Helical" evidence="1">
    <location>
        <begin position="67"/>
        <end position="88"/>
    </location>
</feature>
<dbReference type="RefSeq" id="WP_203952586.1">
    <property type="nucleotide sequence ID" value="NZ_BOOO01000009.1"/>
</dbReference>
<name>A0A8J3TNR0_9ACTN</name>
<reference evidence="2 3" key="1">
    <citation type="submission" date="2021-01" db="EMBL/GenBank/DDBJ databases">
        <title>Whole genome shotgun sequence of Planotetraspora mira NBRC 15435.</title>
        <authorList>
            <person name="Komaki H."/>
            <person name="Tamura T."/>
        </authorList>
    </citation>
    <scope>NUCLEOTIDE SEQUENCE [LARGE SCALE GENOMIC DNA]</scope>
    <source>
        <strain evidence="2 3">NBRC 15435</strain>
    </source>
</reference>
<feature type="transmembrane region" description="Helical" evidence="1">
    <location>
        <begin position="187"/>
        <end position="203"/>
    </location>
</feature>
<evidence type="ECO:0000256" key="1">
    <source>
        <dbReference type="SAM" id="Phobius"/>
    </source>
</evidence>
<dbReference type="InterPro" id="IPR049500">
    <property type="entry name" value="Peptidase_M50B-like"/>
</dbReference>
<keyword evidence="1" id="KW-1133">Transmembrane helix</keyword>
<organism evidence="2 3">
    <name type="scientific">Planotetraspora mira</name>
    <dbReference type="NCBI Taxonomy" id="58121"/>
    <lineage>
        <taxon>Bacteria</taxon>
        <taxon>Bacillati</taxon>
        <taxon>Actinomycetota</taxon>
        <taxon>Actinomycetes</taxon>
        <taxon>Streptosporangiales</taxon>
        <taxon>Streptosporangiaceae</taxon>
        <taxon>Planotetraspora</taxon>
    </lineage>
</organism>
<keyword evidence="1" id="KW-0812">Transmembrane</keyword>
<evidence type="ECO:0000313" key="2">
    <source>
        <dbReference type="EMBL" id="GII28557.1"/>
    </source>
</evidence>
<dbReference type="Proteomes" id="UP000650628">
    <property type="component" value="Unassembled WGS sequence"/>
</dbReference>
<accession>A0A8J3TNR0</accession>
<keyword evidence="1" id="KW-0472">Membrane</keyword>
<evidence type="ECO:0000313" key="3">
    <source>
        <dbReference type="Proteomes" id="UP000650628"/>
    </source>
</evidence>
<feature type="transmembrane region" description="Helical" evidence="1">
    <location>
        <begin position="209"/>
        <end position="231"/>
    </location>
</feature>
<protein>
    <submittedName>
        <fullName evidence="2">Uncharacterized protein</fullName>
    </submittedName>
</protein>
<dbReference type="EMBL" id="BOOO01000009">
    <property type="protein sequence ID" value="GII28557.1"/>
    <property type="molecule type" value="Genomic_DNA"/>
</dbReference>
<sequence length="275" mass="29394">MLITPPATGSLRRAWIPLALSYAIAQPLEVFLHEFSHAVAARALGYQTTIGQFVEDNPAAESGTHEAIIAAAGPVGSVVMGLVFLAIYRRSIRSQSFGNLLLMWLAMTGLVGGIGYLAVMPILADGDTAVLARILGIPMVLQIVIAVGSVGALYFLTRPLSTMYLDTLPPETPLETAFDRARSVTRLWTPFALGFLLLIPAAIGGDPLIVFYGLFGAWGPGMALVGFMTLGARRPYERPVSSGTGSTWHTPAWGYVLYAAVVLFYVLALRPGLPF</sequence>
<dbReference type="AlphaFoldDB" id="A0A8J3TNR0"/>
<comment type="caution">
    <text evidence="2">The sequence shown here is derived from an EMBL/GenBank/DDBJ whole genome shotgun (WGS) entry which is preliminary data.</text>
</comment>
<gene>
    <name evidence="2" type="ORF">Pmi06nite_19990</name>
</gene>
<feature type="transmembrane region" description="Helical" evidence="1">
    <location>
        <begin position="252"/>
        <end position="269"/>
    </location>
</feature>
<feature type="transmembrane region" description="Helical" evidence="1">
    <location>
        <begin position="100"/>
        <end position="124"/>
    </location>
</feature>
<dbReference type="Pfam" id="PF13398">
    <property type="entry name" value="Peptidase_M50B"/>
    <property type="match status" value="1"/>
</dbReference>